<keyword evidence="1" id="KW-0472">Membrane</keyword>
<evidence type="ECO:0000313" key="2">
    <source>
        <dbReference type="EMBL" id="CAI9259341.1"/>
    </source>
</evidence>
<dbReference type="EMBL" id="OX465086">
    <property type="protein sequence ID" value="CAI9259341.1"/>
    <property type="molecule type" value="Genomic_DNA"/>
</dbReference>
<proteinExistence type="predicted"/>
<feature type="transmembrane region" description="Helical" evidence="1">
    <location>
        <begin position="93"/>
        <end position="112"/>
    </location>
</feature>
<organism evidence="2 3">
    <name type="scientific">Lactuca saligna</name>
    <name type="common">Willowleaf lettuce</name>
    <dbReference type="NCBI Taxonomy" id="75948"/>
    <lineage>
        <taxon>Eukaryota</taxon>
        <taxon>Viridiplantae</taxon>
        <taxon>Streptophyta</taxon>
        <taxon>Embryophyta</taxon>
        <taxon>Tracheophyta</taxon>
        <taxon>Spermatophyta</taxon>
        <taxon>Magnoliopsida</taxon>
        <taxon>eudicotyledons</taxon>
        <taxon>Gunneridae</taxon>
        <taxon>Pentapetalae</taxon>
        <taxon>asterids</taxon>
        <taxon>campanulids</taxon>
        <taxon>Asterales</taxon>
        <taxon>Asteraceae</taxon>
        <taxon>Cichorioideae</taxon>
        <taxon>Cichorieae</taxon>
        <taxon>Lactucinae</taxon>
        <taxon>Lactuca</taxon>
    </lineage>
</organism>
<dbReference type="PANTHER" id="PTHR31741:SF51">
    <property type="entry name" value="RHAMNOGALACTURONAN I RHAMNOSYLTRANSFERASE 1"/>
    <property type="match status" value="1"/>
</dbReference>
<keyword evidence="3" id="KW-1185">Reference proteome</keyword>
<dbReference type="Proteomes" id="UP001177003">
    <property type="component" value="Chromosome 0"/>
</dbReference>
<accession>A0AA35URY8</accession>
<keyword evidence="1" id="KW-1133">Transmembrane helix</keyword>
<protein>
    <submittedName>
        <fullName evidence="2">Uncharacterized protein</fullName>
    </submittedName>
</protein>
<gene>
    <name evidence="2" type="ORF">LSALG_LOCUS238</name>
</gene>
<sequence length="168" mass="19611">MTSSQCFHLHGQCFHLYDGSVCFGRQIVNGKRDKTKFLLIEELDAARQRLVNEVTKYPRGKSLVDDKHFSCGNYISNRFLKVSCNGGLNQMRVASLIIHLSGLILVILRTFLMWGHFIESLRDEVQIVKRLPKRFSRKYGFQPLEMPPISWSSEKYYLEQVDNQDAHW</sequence>
<evidence type="ECO:0000313" key="3">
    <source>
        <dbReference type="Proteomes" id="UP001177003"/>
    </source>
</evidence>
<keyword evidence="1" id="KW-0812">Transmembrane</keyword>
<dbReference type="PANTHER" id="PTHR31741">
    <property type="entry name" value="OS02G0726500 PROTEIN-RELATED"/>
    <property type="match status" value="1"/>
</dbReference>
<evidence type="ECO:0000256" key="1">
    <source>
        <dbReference type="SAM" id="Phobius"/>
    </source>
</evidence>
<dbReference type="GO" id="GO:0009507">
    <property type="term" value="C:chloroplast"/>
    <property type="evidence" value="ECO:0007669"/>
    <property type="project" value="TreeGrafter"/>
</dbReference>
<reference evidence="2" key="1">
    <citation type="submission" date="2023-04" db="EMBL/GenBank/DDBJ databases">
        <authorList>
            <person name="Vijverberg K."/>
            <person name="Xiong W."/>
            <person name="Schranz E."/>
        </authorList>
    </citation>
    <scope>NUCLEOTIDE SEQUENCE</scope>
</reference>
<dbReference type="AlphaFoldDB" id="A0AA35URY8"/>
<name>A0AA35URY8_LACSI</name>